<accession>A0ABR7N0E9</accession>
<name>A0ABR7N0E9_9FIRM</name>
<dbReference type="InterPro" id="IPR045507">
    <property type="entry name" value="DUF6483"/>
</dbReference>
<proteinExistence type="predicted"/>
<protein>
    <submittedName>
        <fullName evidence="1">Uncharacterized protein</fullName>
    </submittedName>
</protein>
<dbReference type="RefSeq" id="WP_249297630.1">
    <property type="nucleotide sequence ID" value="NZ_JACRSX010000005.1"/>
</dbReference>
<dbReference type="Proteomes" id="UP000606193">
    <property type="component" value="Unassembled WGS sequence"/>
</dbReference>
<comment type="caution">
    <text evidence="1">The sequence shown here is derived from an EMBL/GenBank/DDBJ whole genome shotgun (WGS) entry which is preliminary data.</text>
</comment>
<evidence type="ECO:0000313" key="2">
    <source>
        <dbReference type="Proteomes" id="UP000606193"/>
    </source>
</evidence>
<evidence type="ECO:0000313" key="1">
    <source>
        <dbReference type="EMBL" id="MBC8562110.1"/>
    </source>
</evidence>
<sequence>MESSVEFENNGLKNSIAGTLRLVGILLSGAWNDKYKQPRFVENAAQEDFYQRLLQQIDRGEINEAENELLAYVEEAESRLLETQERRKRAEDTVLNMGLSVYGYMNEKGDDFLEKSHYCRDEIEDGVRGLLMRFGVRIPVEKIL</sequence>
<keyword evidence="2" id="KW-1185">Reference proteome</keyword>
<reference evidence="1 2" key="1">
    <citation type="submission" date="2020-08" db="EMBL/GenBank/DDBJ databases">
        <title>Genome public.</title>
        <authorList>
            <person name="Liu C."/>
            <person name="Sun Q."/>
        </authorList>
    </citation>
    <scope>NUCLEOTIDE SEQUENCE [LARGE SCALE GENOMIC DNA]</scope>
    <source>
        <strain evidence="1 2">NSJ-37</strain>
    </source>
</reference>
<gene>
    <name evidence="1" type="ORF">H8704_05585</name>
</gene>
<organism evidence="1 2">
    <name type="scientific">Jutongia huaianensis</name>
    <dbReference type="NCBI Taxonomy" id="2763668"/>
    <lineage>
        <taxon>Bacteria</taxon>
        <taxon>Bacillati</taxon>
        <taxon>Bacillota</taxon>
        <taxon>Clostridia</taxon>
        <taxon>Lachnospirales</taxon>
        <taxon>Lachnospiraceae</taxon>
        <taxon>Jutongia</taxon>
    </lineage>
</organism>
<dbReference type="Pfam" id="PF20092">
    <property type="entry name" value="DUF6483"/>
    <property type="match status" value="1"/>
</dbReference>
<dbReference type="EMBL" id="JACRSX010000005">
    <property type="protein sequence ID" value="MBC8562110.1"/>
    <property type="molecule type" value="Genomic_DNA"/>
</dbReference>